<keyword evidence="2" id="KW-1133">Transmembrane helix</keyword>
<feature type="domain" description="Nucleoporin POM152 N-terminal transmembrane" evidence="4">
    <location>
        <begin position="23"/>
        <end position="144"/>
    </location>
</feature>
<dbReference type="InterPro" id="IPR056544">
    <property type="entry name" value="Ig_POM152"/>
</dbReference>
<evidence type="ECO:0000259" key="6">
    <source>
        <dbReference type="Pfam" id="PF24519"/>
    </source>
</evidence>
<sequence>MAQRNGQPPPPPPPRIPESWVNAADQRFYVAAIVGGLQVYKLSDAVYHFIRTTVLTSIVPTKSTFLSPIAIINKFLPFNLANWIPFFSLDTSAASTYLTKWLFWDWAVIALVMWLRVPGLRYSKAKALVYAMLLALLDAFMFGTLGVGAHAANLLLFVGKVITNTRGQVTTLGNKAAKPWKVIEQEPHLSGHRSIRVLPHGTVLYNPLSSTYCLPPPNGRSQEPVLIPVITNNSQPYKLQYSIHSLSDIGKEVKKEIYETELLRGDRRILQKRTEENEEDADDYYLDGRSAPAPPRSPHSGSSSGPSVESWMGAPLPRSIRPNDRISSLPRTIEPSQAIYYLRIDQPGMVRLDGVQDADGSNFRVTKTSRHALVIECPSGGDILGIEGEEAEPESGWNLKKALVKKEKEDSSVRHRCVGADDVVQMSARGVGDLRIGYVIREGKGKDRRVVKEDVLSIMQTDGFSSASVHQPLLLKDQPESAVEANRQVALRNSETALALDRNIQIVNAAATLPVRLPIAHRQVGTYTVELLNVTDSRGNFIRPSHPETITFEVHALPAVSFTNHCAQPRTLRLLENGTVTLPIIMPGVRQVPDGTTKVRVAFKATAGGDISFREYEMEGKSLAVDVYEPGMYTLESARSPYCSGVVNEPATCVVEAVPVPKAEVKMESLSNECAGDTGVRGTVEFIGTPPFRATYKVESGNRHVATKHVNSNNVIGQFTETPSAPGQYTYTVVSISDKHYADIPIKQEPFRQTVHPLPRLSVSSRGRQSIWSCATNQTTSHFALTGMGPLEVDYTVSWPLDSYSRQATFSKAGNHHIDIDVPSAVAATGGSFTVTFTNVKDVNGCSARPIDQTISYDVKTTRPTAKFGDAGTRHMTQVVEGSSARAVIRLTGEGPWTVGYVHSDNPKKVINHNVNSANAPLMMDRKGTYRLVQVADAHCPGHIIPGSDTFELTYYDRPRVELPAELTQQSKGQNYKRSGICAGLEDHVAIDLRGASPFHVKYRHDHALPDKTKYTEEKVIDSAQDVGILHMASQPGQHRYTVLAIKDAHYDFDSKSAQASKGLFSVEQEVFGKPTAGFRPTARLSYCVGQAFKTSSENTAFIDFVGQGPFEVDLMLGPTVSQPIYRKTISHIKGNTWKVDLSDHVFSHVGSQILSIASVRDASGCPAEILNEDRLYLPIDVLETASITAVSDRVDYCVGEMLEFVLGGTAPWEVAYKFNKKNHHVVANKPQFYRLAEKAGELEIKSVSNKNSKCSATVEDIRRTVHPLPKARIEEGKPWLHEGAETDIIFSFQGTPPFTFTYTRSIADGRRGSQIVDTQTVTDISSNAYTLTTAMEGEYDITYVKDAYCSYPPEPRSAESKQKLLKW</sequence>
<dbReference type="OrthoDB" id="5529162at2759"/>
<evidence type="ECO:0000259" key="5">
    <source>
        <dbReference type="Pfam" id="PF24312"/>
    </source>
</evidence>
<dbReference type="Pfam" id="PF24527">
    <property type="entry name" value="Ig-like_Pom152_9"/>
    <property type="match status" value="1"/>
</dbReference>
<gene>
    <name evidence="8" type="ORF">NliqN6_5428</name>
</gene>
<feature type="compositionally biased region" description="Acidic residues" evidence="1">
    <location>
        <begin position="276"/>
        <end position="285"/>
    </location>
</feature>
<dbReference type="EMBL" id="BLZA01000035">
    <property type="protein sequence ID" value="GHJ89026.1"/>
    <property type="molecule type" value="Genomic_DNA"/>
</dbReference>
<dbReference type="Pfam" id="PF23664">
    <property type="entry name" value="Ig_Pom152"/>
    <property type="match status" value="1"/>
</dbReference>
<comment type="caution">
    <text evidence="8">The sequence shown here is derived from an EMBL/GenBank/DDBJ whole genome shotgun (WGS) entry which is preliminary data.</text>
</comment>
<keyword evidence="2" id="KW-0812">Transmembrane</keyword>
<dbReference type="Pfam" id="PF24097">
    <property type="entry name" value="TMD_POM152"/>
    <property type="match status" value="1"/>
</dbReference>
<feature type="compositionally biased region" description="Low complexity" evidence="1">
    <location>
        <begin position="298"/>
        <end position="307"/>
    </location>
</feature>
<dbReference type="InterPro" id="IPR056543">
    <property type="entry name" value="Ig-like_POM152_9th"/>
</dbReference>
<evidence type="ECO:0000259" key="3">
    <source>
        <dbReference type="Pfam" id="PF23664"/>
    </source>
</evidence>
<evidence type="ECO:0000256" key="2">
    <source>
        <dbReference type="SAM" id="Phobius"/>
    </source>
</evidence>
<evidence type="ECO:0000313" key="9">
    <source>
        <dbReference type="Proteomes" id="UP000620104"/>
    </source>
</evidence>
<feature type="domain" description="Nucleoporin POM152 first Ig-like" evidence="6">
    <location>
        <begin position="203"/>
        <end position="368"/>
    </location>
</feature>
<dbReference type="InterPro" id="IPR056542">
    <property type="entry name" value="Ig-like_POM152_1st"/>
</dbReference>
<dbReference type="InterPro" id="IPR056540">
    <property type="entry name" value="TMD_POM152"/>
</dbReference>
<evidence type="ECO:0000259" key="7">
    <source>
        <dbReference type="Pfam" id="PF24527"/>
    </source>
</evidence>
<accession>A0A8H3TWS9</accession>
<evidence type="ECO:0008006" key="10">
    <source>
        <dbReference type="Google" id="ProtNLM"/>
    </source>
</evidence>
<proteinExistence type="predicted"/>
<keyword evidence="9" id="KW-1185">Reference proteome</keyword>
<dbReference type="GO" id="GO:0006999">
    <property type="term" value="P:nuclear pore organization"/>
    <property type="evidence" value="ECO:0007669"/>
    <property type="project" value="TreeGrafter"/>
</dbReference>
<protein>
    <recommendedName>
        <fullName evidence="10">Nucleoporin Pom152</fullName>
    </recommendedName>
</protein>
<feature type="transmembrane region" description="Helical" evidence="2">
    <location>
        <begin position="97"/>
        <end position="115"/>
    </location>
</feature>
<dbReference type="InterPro" id="IPR056541">
    <property type="entry name" value="Ig-like_POM152"/>
</dbReference>
<dbReference type="Pfam" id="PF24312">
    <property type="entry name" value="Ig-like_POM152"/>
    <property type="match status" value="2"/>
</dbReference>
<name>A0A8H3TWS9_9TREE</name>
<dbReference type="Pfam" id="PF24519">
    <property type="entry name" value="Ig-like_Pom152_1"/>
    <property type="match status" value="1"/>
</dbReference>
<feature type="region of interest" description="Disordered" evidence="1">
    <location>
        <begin position="273"/>
        <end position="328"/>
    </location>
</feature>
<keyword evidence="2" id="KW-0472">Membrane</keyword>
<evidence type="ECO:0000256" key="1">
    <source>
        <dbReference type="SAM" id="MobiDB-lite"/>
    </source>
</evidence>
<feature type="domain" description="Nucleoporin POM152 Ig-like" evidence="5">
    <location>
        <begin position="863"/>
        <end position="948"/>
    </location>
</feature>
<dbReference type="GO" id="GO:0017056">
    <property type="term" value="F:structural constituent of nuclear pore"/>
    <property type="evidence" value="ECO:0007669"/>
    <property type="project" value="InterPro"/>
</dbReference>
<organism evidence="8 9">
    <name type="scientific">Naganishia liquefaciens</name>
    <dbReference type="NCBI Taxonomy" id="104408"/>
    <lineage>
        <taxon>Eukaryota</taxon>
        <taxon>Fungi</taxon>
        <taxon>Dikarya</taxon>
        <taxon>Basidiomycota</taxon>
        <taxon>Agaricomycotina</taxon>
        <taxon>Tremellomycetes</taxon>
        <taxon>Filobasidiales</taxon>
        <taxon>Filobasidiaceae</taxon>
        <taxon>Naganishia</taxon>
    </lineage>
</organism>
<feature type="transmembrane region" description="Helical" evidence="2">
    <location>
        <begin position="127"/>
        <end position="158"/>
    </location>
</feature>
<dbReference type="PANTHER" id="PTHR28206">
    <property type="entry name" value="NUCLEOPORIN POM152"/>
    <property type="match status" value="1"/>
</dbReference>
<dbReference type="InterPro" id="IPR037701">
    <property type="entry name" value="Pom152"/>
</dbReference>
<feature type="domain" description="Nucleoporin POM152 Ig-like" evidence="5">
    <location>
        <begin position="558"/>
        <end position="653"/>
    </location>
</feature>
<dbReference type="GO" id="GO:0006606">
    <property type="term" value="P:protein import into nucleus"/>
    <property type="evidence" value="ECO:0007669"/>
    <property type="project" value="TreeGrafter"/>
</dbReference>
<evidence type="ECO:0000313" key="8">
    <source>
        <dbReference type="EMBL" id="GHJ89026.1"/>
    </source>
</evidence>
<dbReference type="GO" id="GO:0070762">
    <property type="term" value="C:nuclear pore transmembrane ring"/>
    <property type="evidence" value="ECO:0007669"/>
    <property type="project" value="TreeGrafter"/>
</dbReference>
<evidence type="ECO:0000259" key="4">
    <source>
        <dbReference type="Pfam" id="PF24097"/>
    </source>
</evidence>
<feature type="domain" description="Nucleoporin POM152 ninth Ig-like" evidence="7">
    <location>
        <begin position="1187"/>
        <end position="1262"/>
    </location>
</feature>
<dbReference type="PANTHER" id="PTHR28206:SF1">
    <property type="entry name" value="NUCLEOPORIN POM152"/>
    <property type="match status" value="1"/>
</dbReference>
<dbReference type="Proteomes" id="UP000620104">
    <property type="component" value="Unassembled WGS sequence"/>
</dbReference>
<feature type="domain" description="Nucleoporin POM152 immunoglobulin-like" evidence="3">
    <location>
        <begin position="658"/>
        <end position="758"/>
    </location>
</feature>
<reference evidence="8" key="1">
    <citation type="submission" date="2020-07" db="EMBL/GenBank/DDBJ databases">
        <title>Draft Genome Sequence of a Deep-Sea Yeast, Naganishia (Cryptococcus) liquefaciens strain N6.</title>
        <authorList>
            <person name="Han Y.W."/>
            <person name="Kajitani R."/>
            <person name="Morimoto H."/>
            <person name="Parhat M."/>
            <person name="Tsubouchi H."/>
            <person name="Bakenova O."/>
            <person name="Ogata M."/>
            <person name="Argunhan B."/>
            <person name="Aoki R."/>
            <person name="Kajiwara S."/>
            <person name="Itoh T."/>
            <person name="Iwasaki H."/>
        </authorList>
    </citation>
    <scope>NUCLEOTIDE SEQUENCE</scope>
    <source>
        <strain evidence="8">N6</strain>
    </source>
</reference>